<evidence type="ECO:0000313" key="2">
    <source>
        <dbReference type="EMBL" id="MFC7202466.1"/>
    </source>
</evidence>
<organism evidence="2 3">
    <name type="scientific">Haloferax namakaokahaiae</name>
    <dbReference type="NCBI Taxonomy" id="1748331"/>
    <lineage>
        <taxon>Archaea</taxon>
        <taxon>Methanobacteriati</taxon>
        <taxon>Methanobacteriota</taxon>
        <taxon>Stenosarchaea group</taxon>
        <taxon>Halobacteria</taxon>
        <taxon>Halobacteriales</taxon>
        <taxon>Haloferacaceae</taxon>
        <taxon>Haloferax</taxon>
    </lineage>
</organism>
<dbReference type="Pfam" id="PF25956">
    <property type="entry name" value="DUF7993"/>
    <property type="match status" value="1"/>
</dbReference>
<evidence type="ECO:0000259" key="1">
    <source>
        <dbReference type="Pfam" id="PF25956"/>
    </source>
</evidence>
<gene>
    <name evidence="2" type="ORF">ACFQJC_02995</name>
</gene>
<accession>A0ABD5ZBC5</accession>
<keyword evidence="3" id="KW-1185">Reference proteome</keyword>
<proteinExistence type="predicted"/>
<protein>
    <recommendedName>
        <fullName evidence="1">DUF7993 domain-containing protein</fullName>
    </recommendedName>
</protein>
<feature type="domain" description="DUF7993" evidence="1">
    <location>
        <begin position="1"/>
        <end position="126"/>
    </location>
</feature>
<dbReference type="EMBL" id="JBHTAA010000001">
    <property type="protein sequence ID" value="MFC7202466.1"/>
    <property type="molecule type" value="Genomic_DNA"/>
</dbReference>
<sequence length="127" mass="13936">MVVDALSDGKRIAQLLASELTGHEDAFSLLEIVESDPDVEPTDDGAFAFGVNHGDERVAEVFVQPDRARVEFVSHPDLAAEHASEADLRVRPKAVRPPRTLVFVEDGAQVKWLLPTFRALVAAFDDE</sequence>
<evidence type="ECO:0000313" key="3">
    <source>
        <dbReference type="Proteomes" id="UP001596481"/>
    </source>
</evidence>
<dbReference type="RefSeq" id="WP_390221764.1">
    <property type="nucleotide sequence ID" value="NZ_JBHTAA010000001.1"/>
</dbReference>
<reference evidence="2 3" key="1">
    <citation type="journal article" date="2019" name="Int. J. Syst. Evol. Microbiol.">
        <title>The Global Catalogue of Microorganisms (GCM) 10K type strain sequencing project: providing services to taxonomists for standard genome sequencing and annotation.</title>
        <authorList>
            <consortium name="The Broad Institute Genomics Platform"/>
            <consortium name="The Broad Institute Genome Sequencing Center for Infectious Disease"/>
            <person name="Wu L."/>
            <person name="Ma J."/>
        </authorList>
    </citation>
    <scope>NUCLEOTIDE SEQUENCE [LARGE SCALE GENOMIC DNA]</scope>
    <source>
        <strain evidence="2 3">DSM 29988</strain>
    </source>
</reference>
<comment type="caution">
    <text evidence="2">The sequence shown here is derived from an EMBL/GenBank/DDBJ whole genome shotgun (WGS) entry which is preliminary data.</text>
</comment>
<dbReference type="Proteomes" id="UP001596481">
    <property type="component" value="Unassembled WGS sequence"/>
</dbReference>
<dbReference type="AlphaFoldDB" id="A0ABD5ZBC5"/>
<dbReference type="InterPro" id="IPR058306">
    <property type="entry name" value="DUF7993"/>
</dbReference>
<name>A0ABD5ZBC5_9EURY</name>